<dbReference type="PROSITE" id="PS50011">
    <property type="entry name" value="PROTEIN_KINASE_DOM"/>
    <property type="match status" value="1"/>
</dbReference>
<proteinExistence type="predicted"/>
<dbReference type="EMBL" id="KE145369">
    <property type="protein sequence ID" value="EPE28020.1"/>
    <property type="molecule type" value="Genomic_DNA"/>
</dbReference>
<evidence type="ECO:0000259" key="1">
    <source>
        <dbReference type="PROSITE" id="PS50011"/>
    </source>
</evidence>
<evidence type="ECO:0000313" key="2">
    <source>
        <dbReference type="EMBL" id="EPE28020.1"/>
    </source>
</evidence>
<dbReference type="GeneID" id="19463866"/>
<dbReference type="Pfam" id="PF14479">
    <property type="entry name" value="HeLo"/>
    <property type="match status" value="1"/>
</dbReference>
<dbReference type="RefSeq" id="XP_008085379.1">
    <property type="nucleotide sequence ID" value="XM_008087188.1"/>
</dbReference>
<dbReference type="Gene3D" id="1.20.120.1020">
    <property type="entry name" value="Prion-inhibition and propagation, HeLo domain"/>
    <property type="match status" value="1"/>
</dbReference>
<dbReference type="OrthoDB" id="1911848at2759"/>
<reference evidence="2 3" key="1">
    <citation type="journal article" date="2013" name="BMC Genomics">
        <title>Genomics-driven discovery of the pneumocandin biosynthetic gene cluster in the fungus Glarea lozoyensis.</title>
        <authorList>
            <person name="Chen L."/>
            <person name="Yue Q."/>
            <person name="Zhang X."/>
            <person name="Xiang M."/>
            <person name="Wang C."/>
            <person name="Li S."/>
            <person name="Che Y."/>
            <person name="Ortiz-Lopez F.J."/>
            <person name="Bills G.F."/>
            <person name="Liu X."/>
            <person name="An Z."/>
        </authorList>
    </citation>
    <scope>NUCLEOTIDE SEQUENCE [LARGE SCALE GENOMIC DNA]</scope>
    <source>
        <strain evidence="3">ATCC 20868 / MF5171</strain>
    </source>
</reference>
<accession>S3CQQ8</accession>
<dbReference type="PANTHER" id="PTHR37542:SF3">
    <property type="entry name" value="PRION-INHIBITION AND PROPAGATION HELO DOMAIN-CONTAINING PROTEIN"/>
    <property type="match status" value="1"/>
</dbReference>
<dbReference type="Gene3D" id="1.10.510.10">
    <property type="entry name" value="Transferase(Phosphotransferase) domain 1"/>
    <property type="match status" value="1"/>
</dbReference>
<keyword evidence="2" id="KW-0418">Kinase</keyword>
<keyword evidence="3" id="KW-1185">Reference proteome</keyword>
<dbReference type="OMA" id="RTKWVIG"/>
<dbReference type="KEGG" id="glz:GLAREA_04811"/>
<organism evidence="2 3">
    <name type="scientific">Glarea lozoyensis (strain ATCC 20868 / MF5171)</name>
    <dbReference type="NCBI Taxonomy" id="1116229"/>
    <lineage>
        <taxon>Eukaryota</taxon>
        <taxon>Fungi</taxon>
        <taxon>Dikarya</taxon>
        <taxon>Ascomycota</taxon>
        <taxon>Pezizomycotina</taxon>
        <taxon>Leotiomycetes</taxon>
        <taxon>Helotiales</taxon>
        <taxon>Helotiaceae</taxon>
        <taxon>Glarea</taxon>
    </lineage>
</organism>
<keyword evidence="2" id="KW-0808">Transferase</keyword>
<dbReference type="PANTHER" id="PTHR37542">
    <property type="entry name" value="HELO DOMAIN-CONTAINING PROTEIN-RELATED"/>
    <property type="match status" value="1"/>
</dbReference>
<sequence>MDAASLALGVCGLYGVIKQCITVISRAQNFSKQAAKLRVKYLIEEVRLQHWAQNWGCPDGALMDPNLKAFSPALHQVAIITLLEIYNTLQDTAKLRDRYGIDSPLSGSTTSQATPPLLSRSSTLLNSISRDDLSLSVVPDRSRITAQLSDTRPTSITIPLLRRTMWAISGATKFEALVKDLREWNDSLACFQPRRQQESADLALMATLIQQRGGDQISVPQIMGALEEDGPAELSQTASLKRYNEFLEANVLKLPDAVRRRDLYLLPANFSLDDSSKPGEGQDSQTLSCHWRQFGTYRAPALPGSNPVPVLVEWKIVPKDIKAEYKSISKSRIQNIALLLHETTKKPKEFFTHPCIGIISASDGTQGLVFKLPPSTTEIDPSTVQPYCSLHELLPDTGTESTSIYEPPLQHRFSLAMNLASGFLTCHASAVVHKRFSSHDVLFSHPLNQIIRSEESPGLQKPVITGFGFSRPVDDEFGSISVDAIPSVAISNDALSALGQSLYAHHSVIGRSPVGFSAKFDIYSLGLVLLEVGLWTRLEDLLPSRNTLRRLGIEGPVFSTKVFIEAFHDTLIARYLPRLNRAMGGIYGSAVIWCLVDQFKEDPAFDEEAKTQEAFYWRVINELSKCNV</sequence>
<dbReference type="InterPro" id="IPR011009">
    <property type="entry name" value="Kinase-like_dom_sf"/>
</dbReference>
<evidence type="ECO:0000313" key="3">
    <source>
        <dbReference type="Proteomes" id="UP000016922"/>
    </source>
</evidence>
<dbReference type="GO" id="GO:0005524">
    <property type="term" value="F:ATP binding"/>
    <property type="evidence" value="ECO:0007669"/>
    <property type="project" value="InterPro"/>
</dbReference>
<dbReference type="Proteomes" id="UP000016922">
    <property type="component" value="Unassembled WGS sequence"/>
</dbReference>
<dbReference type="SUPFAM" id="SSF56112">
    <property type="entry name" value="Protein kinase-like (PK-like)"/>
    <property type="match status" value="1"/>
</dbReference>
<dbReference type="eggNOG" id="ENOG502SI3S">
    <property type="taxonomic scope" value="Eukaryota"/>
</dbReference>
<dbReference type="InterPro" id="IPR000719">
    <property type="entry name" value="Prot_kinase_dom"/>
</dbReference>
<dbReference type="InterPro" id="IPR038305">
    <property type="entry name" value="HeLo_sf"/>
</dbReference>
<name>S3CQQ8_GLAL2</name>
<protein>
    <submittedName>
        <fullName evidence="2">Protein kinase-like (PK-like)</fullName>
    </submittedName>
</protein>
<dbReference type="AlphaFoldDB" id="S3CQQ8"/>
<gene>
    <name evidence="2" type="ORF">GLAREA_04811</name>
</gene>
<dbReference type="HOGENOM" id="CLU_017444_4_1_1"/>
<feature type="domain" description="Protein kinase" evidence="1">
    <location>
        <begin position="272"/>
        <end position="616"/>
    </location>
</feature>
<dbReference type="InterPro" id="IPR029498">
    <property type="entry name" value="HeLo_dom"/>
</dbReference>
<dbReference type="GO" id="GO:0004672">
    <property type="term" value="F:protein kinase activity"/>
    <property type="evidence" value="ECO:0007669"/>
    <property type="project" value="InterPro"/>
</dbReference>